<keyword evidence="2" id="KW-0804">Transcription</keyword>
<gene>
    <name evidence="2" type="ORF">KUF71_024123</name>
</gene>
<keyword evidence="2" id="KW-0240">DNA-directed RNA polymerase</keyword>
<accession>A0AAE1I274</accession>
<feature type="compositionally biased region" description="Basic and acidic residues" evidence="1">
    <location>
        <begin position="196"/>
        <end position="212"/>
    </location>
</feature>
<feature type="compositionally biased region" description="Low complexity" evidence="1">
    <location>
        <begin position="54"/>
        <end position="68"/>
    </location>
</feature>
<evidence type="ECO:0000313" key="2">
    <source>
        <dbReference type="EMBL" id="KAK3930766.1"/>
    </source>
</evidence>
<reference evidence="2" key="2">
    <citation type="journal article" date="2023" name="BMC Genomics">
        <title>Pest status, molecular evolution, and epigenetic factors derived from the genome assembly of Frankliniella fusca, a thysanopteran phytovirus vector.</title>
        <authorList>
            <person name="Catto M.A."/>
            <person name="Labadie P.E."/>
            <person name="Jacobson A.L."/>
            <person name="Kennedy G.G."/>
            <person name="Srinivasan R."/>
            <person name="Hunt B.G."/>
        </authorList>
    </citation>
    <scope>NUCLEOTIDE SEQUENCE</scope>
    <source>
        <strain evidence="2">PL_HMW_Pooled</strain>
    </source>
</reference>
<proteinExistence type="predicted"/>
<sequence>MAPLGALRNPPPGGGTAALHEETDCAFMPLKMLAWKKRTPQCREVKEAPRDAAQDAGSATSATSSDASDGGGGGAAAGGLVRLTDILQAKPGKRNMEAVNMTVDGRVDSRRKPLFREWTLKKSTSTTTADAEGEVLAGALQPGPSQDDLRQLSEIRAVEEQYRRGGDPAQVTQWLAAMAPKQAAPPGPPGPPPQAGDRDSAEADRELARRPLGELAAMERQLQRLEQQSVLQGRPGPGPGPGPRPLLQPGAGTALVRRESERVGRPVAGGGGGGGQAPGPRRPVTLSRTHSDSAPPDGPTPRVQRRWTNRKPTVQRAASSSASPQASPAVVRRAPGHHAFNHHAE</sequence>
<feature type="compositionally biased region" description="Pro residues" evidence="1">
    <location>
        <begin position="236"/>
        <end position="246"/>
    </location>
</feature>
<dbReference type="GO" id="GO:0000428">
    <property type="term" value="C:DNA-directed RNA polymerase complex"/>
    <property type="evidence" value="ECO:0007669"/>
    <property type="project" value="UniProtKB-KW"/>
</dbReference>
<feature type="compositionally biased region" description="Gly residues" evidence="1">
    <location>
        <begin position="267"/>
        <end position="277"/>
    </location>
</feature>
<name>A0AAE1I274_9NEOP</name>
<dbReference type="EMBL" id="JAHWGI010001412">
    <property type="protein sequence ID" value="KAK3930766.1"/>
    <property type="molecule type" value="Genomic_DNA"/>
</dbReference>
<evidence type="ECO:0000313" key="3">
    <source>
        <dbReference type="Proteomes" id="UP001219518"/>
    </source>
</evidence>
<feature type="region of interest" description="Disordered" evidence="1">
    <location>
        <begin position="122"/>
        <end position="345"/>
    </location>
</feature>
<evidence type="ECO:0000256" key="1">
    <source>
        <dbReference type="SAM" id="MobiDB-lite"/>
    </source>
</evidence>
<feature type="region of interest" description="Disordered" evidence="1">
    <location>
        <begin position="41"/>
        <end position="78"/>
    </location>
</feature>
<keyword evidence="3" id="KW-1185">Reference proteome</keyword>
<dbReference type="AlphaFoldDB" id="A0AAE1I274"/>
<dbReference type="Proteomes" id="UP001219518">
    <property type="component" value="Unassembled WGS sequence"/>
</dbReference>
<protein>
    <submittedName>
        <fullName evidence="2">DNA-directed RNA polymerase subunit beta</fullName>
    </submittedName>
</protein>
<feature type="compositionally biased region" description="Basic and acidic residues" evidence="1">
    <location>
        <begin position="41"/>
        <end position="53"/>
    </location>
</feature>
<feature type="compositionally biased region" description="Basic and acidic residues" evidence="1">
    <location>
        <begin position="147"/>
        <end position="166"/>
    </location>
</feature>
<comment type="caution">
    <text evidence="2">The sequence shown here is derived from an EMBL/GenBank/DDBJ whole genome shotgun (WGS) entry which is preliminary data.</text>
</comment>
<reference evidence="2" key="1">
    <citation type="submission" date="2021-07" db="EMBL/GenBank/DDBJ databases">
        <authorList>
            <person name="Catto M.A."/>
            <person name="Jacobson A."/>
            <person name="Kennedy G."/>
            <person name="Labadie P."/>
            <person name="Hunt B.G."/>
            <person name="Srinivasan R."/>
        </authorList>
    </citation>
    <scope>NUCLEOTIDE SEQUENCE</scope>
    <source>
        <strain evidence="2">PL_HMW_Pooled</strain>
        <tissue evidence="2">Head</tissue>
    </source>
</reference>
<feature type="non-terminal residue" evidence="2">
    <location>
        <position position="1"/>
    </location>
</feature>
<feature type="compositionally biased region" description="Low complexity" evidence="1">
    <location>
        <begin position="315"/>
        <end position="332"/>
    </location>
</feature>
<organism evidence="2 3">
    <name type="scientific">Frankliniella fusca</name>
    <dbReference type="NCBI Taxonomy" id="407009"/>
    <lineage>
        <taxon>Eukaryota</taxon>
        <taxon>Metazoa</taxon>
        <taxon>Ecdysozoa</taxon>
        <taxon>Arthropoda</taxon>
        <taxon>Hexapoda</taxon>
        <taxon>Insecta</taxon>
        <taxon>Pterygota</taxon>
        <taxon>Neoptera</taxon>
        <taxon>Paraneoptera</taxon>
        <taxon>Thysanoptera</taxon>
        <taxon>Terebrantia</taxon>
        <taxon>Thripoidea</taxon>
        <taxon>Thripidae</taxon>
        <taxon>Frankliniella</taxon>
    </lineage>
</organism>
<feature type="compositionally biased region" description="Basic residues" evidence="1">
    <location>
        <begin position="334"/>
        <end position="345"/>
    </location>
</feature>
<feature type="compositionally biased region" description="Pro residues" evidence="1">
    <location>
        <begin position="183"/>
        <end position="194"/>
    </location>
</feature>